<protein>
    <recommendedName>
        <fullName evidence="1">Calcineurin-like phosphoesterase domain-containing protein</fullName>
    </recommendedName>
</protein>
<name>A0A7J6E3P0_CANSA</name>
<dbReference type="Gene3D" id="3.60.21.10">
    <property type="match status" value="1"/>
</dbReference>
<evidence type="ECO:0000313" key="3">
    <source>
        <dbReference type="Proteomes" id="UP000583929"/>
    </source>
</evidence>
<dbReference type="Pfam" id="PF00149">
    <property type="entry name" value="Metallophos"/>
    <property type="match status" value="1"/>
</dbReference>
<evidence type="ECO:0000313" key="2">
    <source>
        <dbReference type="EMBL" id="KAF4352941.1"/>
    </source>
</evidence>
<organism evidence="2 3">
    <name type="scientific">Cannabis sativa</name>
    <name type="common">Hemp</name>
    <name type="synonym">Marijuana</name>
    <dbReference type="NCBI Taxonomy" id="3483"/>
    <lineage>
        <taxon>Eukaryota</taxon>
        <taxon>Viridiplantae</taxon>
        <taxon>Streptophyta</taxon>
        <taxon>Embryophyta</taxon>
        <taxon>Tracheophyta</taxon>
        <taxon>Spermatophyta</taxon>
        <taxon>Magnoliopsida</taxon>
        <taxon>eudicotyledons</taxon>
        <taxon>Gunneridae</taxon>
        <taxon>Pentapetalae</taxon>
        <taxon>rosids</taxon>
        <taxon>fabids</taxon>
        <taxon>Rosales</taxon>
        <taxon>Cannabaceae</taxon>
        <taxon>Cannabis</taxon>
    </lineage>
</organism>
<dbReference type="PANTHER" id="PTHR45778">
    <property type="entry name" value="PURPLE ACID PHOSPHATASE-RELATED"/>
    <property type="match status" value="1"/>
</dbReference>
<reference evidence="2 3" key="1">
    <citation type="journal article" date="2020" name="bioRxiv">
        <title>Sequence and annotation of 42 cannabis genomes reveals extensive copy number variation in cannabinoid synthesis and pathogen resistance genes.</title>
        <authorList>
            <person name="Mckernan K.J."/>
            <person name="Helbert Y."/>
            <person name="Kane L.T."/>
            <person name="Ebling H."/>
            <person name="Zhang L."/>
            <person name="Liu B."/>
            <person name="Eaton Z."/>
            <person name="Mclaughlin S."/>
            <person name="Kingan S."/>
            <person name="Baybayan P."/>
            <person name="Concepcion G."/>
            <person name="Jordan M."/>
            <person name="Riva A."/>
            <person name="Barbazuk W."/>
            <person name="Harkins T."/>
        </authorList>
    </citation>
    <scope>NUCLEOTIDE SEQUENCE [LARGE SCALE GENOMIC DNA]</scope>
    <source>
        <strain evidence="3">cv. Jamaican Lion 4</strain>
        <tissue evidence="2">Leaf</tissue>
    </source>
</reference>
<dbReference type="PANTHER" id="PTHR45778:SF3">
    <property type="entry name" value="PURPLE ACID PHOSPHATASE"/>
    <property type="match status" value="1"/>
</dbReference>
<dbReference type="Proteomes" id="UP000583929">
    <property type="component" value="Unassembled WGS sequence"/>
</dbReference>
<proteinExistence type="predicted"/>
<keyword evidence="3" id="KW-1185">Reference proteome</keyword>
<evidence type="ECO:0000259" key="1">
    <source>
        <dbReference type="Pfam" id="PF00149"/>
    </source>
</evidence>
<dbReference type="GO" id="GO:0016787">
    <property type="term" value="F:hydrolase activity"/>
    <property type="evidence" value="ECO:0007669"/>
    <property type="project" value="InterPro"/>
</dbReference>
<dbReference type="AlphaFoldDB" id="A0A7J6E3P0"/>
<sequence length="130" mass="14863">YLWMKKDMTSINRAKTPWLIFMGHRPMYTSSTGLFSVDTDFAKEVEPLLLANKVDLVLFGHVHNSERTCSVYKNSCLAMPNKDQNGVDSYDHNNYSAPVHAVIGMAGFSLDKFPNDILLKKLNPYYWPTK</sequence>
<gene>
    <name evidence="2" type="ORF">G4B88_015989</name>
</gene>
<dbReference type="InterPro" id="IPR004843">
    <property type="entry name" value="Calcineurin-like_PHP"/>
</dbReference>
<feature type="domain" description="Calcineurin-like phosphoesterase" evidence="1">
    <location>
        <begin position="1"/>
        <end position="64"/>
    </location>
</feature>
<accession>A0A7J6E3P0</accession>
<feature type="non-terminal residue" evidence="2">
    <location>
        <position position="130"/>
    </location>
</feature>
<dbReference type="EMBL" id="JAATIQ010000515">
    <property type="protein sequence ID" value="KAF4352941.1"/>
    <property type="molecule type" value="Genomic_DNA"/>
</dbReference>
<comment type="caution">
    <text evidence="2">The sequence shown here is derived from an EMBL/GenBank/DDBJ whole genome shotgun (WGS) entry which is preliminary data.</text>
</comment>
<dbReference type="SUPFAM" id="SSF56300">
    <property type="entry name" value="Metallo-dependent phosphatases"/>
    <property type="match status" value="1"/>
</dbReference>
<dbReference type="InterPro" id="IPR029052">
    <property type="entry name" value="Metallo-depent_PP-like"/>
</dbReference>